<dbReference type="InterPro" id="IPR004439">
    <property type="entry name" value="Isocitrate_DH_NADP_dimer_prok"/>
</dbReference>
<dbReference type="FunFam" id="3.40.718.10:FF:000005">
    <property type="entry name" value="Isocitrate dehydrogenase [NADP]"/>
    <property type="match status" value="1"/>
</dbReference>
<dbReference type="Pfam" id="PF00180">
    <property type="entry name" value="Iso_dh"/>
    <property type="match status" value="1"/>
</dbReference>
<comment type="similarity">
    <text evidence="2">Belongs to the isocitrate and isopropylmalate dehydrogenases family.</text>
</comment>
<reference evidence="23 24" key="1">
    <citation type="submission" date="2018-01" db="EMBL/GenBank/DDBJ databases">
        <title>Denitrification phenotypes of diverse strains of Pseudomonas stutzeri.</title>
        <authorList>
            <person name="Milligan D.A."/>
            <person name="Bergaust L."/>
            <person name="Bakken L.R."/>
            <person name="Frostegard A."/>
        </authorList>
    </citation>
    <scope>NUCLEOTIDE SEQUENCE [LARGE SCALE GENOMIC DNA]</scope>
    <source>
        <strain evidence="23 24">DSM 50238</strain>
    </source>
</reference>
<feature type="modified residue" description="Phosphoserine" evidence="20">
    <location>
        <position position="115"/>
    </location>
</feature>
<evidence type="ECO:0000256" key="2">
    <source>
        <dbReference type="ARBA" id="ARBA00007769"/>
    </source>
</evidence>
<dbReference type="Gene3D" id="3.40.718.10">
    <property type="entry name" value="Isopropylmalate Dehydrogenase"/>
    <property type="match status" value="1"/>
</dbReference>
<evidence type="ECO:0000256" key="14">
    <source>
        <dbReference type="ARBA" id="ARBA00023554"/>
    </source>
</evidence>
<dbReference type="PANTHER" id="PTHR43504">
    <property type="entry name" value="ISOCITRATE DEHYDROGENASE [NADP]"/>
    <property type="match status" value="1"/>
</dbReference>
<dbReference type="GO" id="GO:0006097">
    <property type="term" value="P:glyoxylate cycle"/>
    <property type="evidence" value="ECO:0007669"/>
    <property type="project" value="UniProtKB-KW"/>
</dbReference>
<keyword evidence="7 21" id="KW-0816">Tricarboxylic acid cycle</keyword>
<keyword evidence="12 23" id="KW-0560">Oxidoreductase</keyword>
<name>A0A1S8F095_9GAMM</name>
<gene>
    <name evidence="23" type="ORF">CXK95_10970</name>
</gene>
<feature type="modified residue" description="N6-succinyllysine" evidence="20">
    <location>
        <position position="102"/>
    </location>
</feature>
<comment type="function">
    <text evidence="15">Catalyzes the oxidative decarboxylation of isocitrate to 2-oxoglutarate and carbon dioxide with the concomitant reduction of NADP(+).</text>
</comment>
<evidence type="ECO:0000256" key="17">
    <source>
        <dbReference type="PIRSR" id="PIRSR604439-2"/>
    </source>
</evidence>
<evidence type="ECO:0000256" key="1">
    <source>
        <dbReference type="ARBA" id="ARBA00001936"/>
    </source>
</evidence>
<evidence type="ECO:0000256" key="13">
    <source>
        <dbReference type="ARBA" id="ARBA00023211"/>
    </source>
</evidence>
<feature type="modified residue" description="N6-succinyllysine" evidence="20">
    <location>
        <position position="244"/>
    </location>
</feature>
<dbReference type="AlphaFoldDB" id="A0A1S8F095"/>
<dbReference type="NCBIfam" id="TIGR00183">
    <property type="entry name" value="prok_nadp_idh"/>
    <property type="match status" value="1"/>
</dbReference>
<comment type="caution">
    <text evidence="23">The sequence shown here is derived from an EMBL/GenBank/DDBJ whole genome shotgun (WGS) entry which is preliminary data.</text>
</comment>
<evidence type="ECO:0000256" key="12">
    <source>
        <dbReference type="ARBA" id="ARBA00023002"/>
    </source>
</evidence>
<feature type="binding site" evidence="17">
    <location>
        <position position="106"/>
    </location>
    <ligand>
        <name>NADP(+)</name>
        <dbReference type="ChEBI" id="CHEBI:58349"/>
    </ligand>
</feature>
<evidence type="ECO:0000256" key="11">
    <source>
        <dbReference type="ARBA" id="ARBA00022857"/>
    </source>
</evidence>
<dbReference type="GO" id="GO:0051287">
    <property type="term" value="F:NAD binding"/>
    <property type="evidence" value="ECO:0007669"/>
    <property type="project" value="InterPro"/>
</dbReference>
<dbReference type="EC" id="1.1.1.42" evidence="4 21"/>
<feature type="binding site" evidence="16">
    <location>
        <position position="121"/>
    </location>
    <ligand>
        <name>D-threo-isocitrate</name>
        <dbReference type="ChEBI" id="CHEBI:15562"/>
    </ligand>
</feature>
<accession>A0A1S8F095</accession>
<feature type="binding site" evidence="16">
    <location>
        <position position="131"/>
    </location>
    <ligand>
        <name>D-threo-isocitrate</name>
        <dbReference type="ChEBI" id="CHEBI:15562"/>
    </ligand>
</feature>
<dbReference type="GO" id="GO:0004450">
    <property type="term" value="F:isocitrate dehydrogenase (NADP+) activity"/>
    <property type="evidence" value="ECO:0007669"/>
    <property type="project" value="UniProtKB-UniRule"/>
</dbReference>
<evidence type="ECO:0000313" key="23">
    <source>
        <dbReference type="EMBL" id="PNF76910.1"/>
    </source>
</evidence>
<feature type="binding site" evidence="16">
    <location>
        <position position="117"/>
    </location>
    <ligand>
        <name>D-threo-isocitrate</name>
        <dbReference type="ChEBI" id="CHEBI:15562"/>
    </ligand>
</feature>
<feature type="modified residue" description="N6-acetyllysine" evidence="20">
    <location>
        <position position="144"/>
    </location>
</feature>
<comment type="catalytic activity">
    <reaction evidence="14">
        <text>D-threo-isocitrate + NADP(+) = 2-oxoglutarate + CO2 + NADPH</text>
        <dbReference type="Rhea" id="RHEA:19629"/>
        <dbReference type="ChEBI" id="CHEBI:15562"/>
        <dbReference type="ChEBI" id="CHEBI:16526"/>
        <dbReference type="ChEBI" id="CHEBI:16810"/>
        <dbReference type="ChEBI" id="CHEBI:57783"/>
        <dbReference type="ChEBI" id="CHEBI:58349"/>
        <dbReference type="EC" id="1.1.1.42"/>
    </reaction>
</comment>
<dbReference type="PANTHER" id="PTHR43504:SF1">
    <property type="entry name" value="ISOCITRATE DEHYDROGENASE [NADP]"/>
    <property type="match status" value="1"/>
</dbReference>
<evidence type="ECO:0000256" key="8">
    <source>
        <dbReference type="ARBA" id="ARBA00022553"/>
    </source>
</evidence>
<dbReference type="PROSITE" id="PS00470">
    <property type="entry name" value="IDH_IMDH"/>
    <property type="match status" value="1"/>
</dbReference>
<keyword evidence="10 18" id="KW-0460">Magnesium</keyword>
<dbReference type="GO" id="GO:0006099">
    <property type="term" value="P:tricarboxylic acid cycle"/>
    <property type="evidence" value="ECO:0007669"/>
    <property type="project" value="UniProtKB-UniRule"/>
</dbReference>
<evidence type="ECO:0000256" key="10">
    <source>
        <dbReference type="ARBA" id="ARBA00022842"/>
    </source>
</evidence>
<evidence type="ECO:0000313" key="24">
    <source>
        <dbReference type="Proteomes" id="UP000235881"/>
    </source>
</evidence>
<keyword evidence="6 21" id="KW-0329">Glyoxylate bypass</keyword>
<dbReference type="Proteomes" id="UP000235881">
    <property type="component" value="Unassembled WGS sequence"/>
</dbReference>
<comment type="cofactor">
    <cofactor evidence="18">
        <name>Mg(2+)</name>
        <dbReference type="ChEBI" id="CHEBI:18420"/>
    </cofactor>
    <cofactor evidence="18">
        <name>Mn(2+)</name>
        <dbReference type="ChEBI" id="CHEBI:29035"/>
    </cofactor>
    <text evidence="18">Binds 1 Mg(2+) or Mn(2+) ion per subunit.</text>
</comment>
<feature type="binding site" evidence="18">
    <location>
        <position position="309"/>
    </location>
    <ligand>
        <name>Mg(2+)</name>
        <dbReference type="ChEBI" id="CHEBI:18420"/>
    </ligand>
</feature>
<keyword evidence="13 18" id="KW-0464">Manganese</keyword>
<evidence type="ECO:0000256" key="21">
    <source>
        <dbReference type="RuleBase" id="RU004446"/>
    </source>
</evidence>
<feature type="binding site" evidence="17">
    <location>
        <position position="393"/>
    </location>
    <ligand>
        <name>NADP(+)</name>
        <dbReference type="ChEBI" id="CHEBI:58349"/>
    </ligand>
</feature>
<evidence type="ECO:0000256" key="6">
    <source>
        <dbReference type="ARBA" id="ARBA00022435"/>
    </source>
</evidence>
<organism evidence="23 24">
    <name type="scientific">Stutzerimonas degradans</name>
    <dbReference type="NCBI Taxonomy" id="2968968"/>
    <lineage>
        <taxon>Bacteria</taxon>
        <taxon>Pseudomonadati</taxon>
        <taxon>Pseudomonadota</taxon>
        <taxon>Gammaproteobacteria</taxon>
        <taxon>Pseudomonadales</taxon>
        <taxon>Pseudomonadaceae</taxon>
        <taxon>Stutzerimonas</taxon>
    </lineage>
</organism>
<evidence type="ECO:0000256" key="20">
    <source>
        <dbReference type="PIRSR" id="PIRSR604439-5"/>
    </source>
</evidence>
<dbReference type="NCBIfam" id="NF005425">
    <property type="entry name" value="PRK07006.1"/>
    <property type="match status" value="1"/>
</dbReference>
<evidence type="ECO:0000256" key="4">
    <source>
        <dbReference type="ARBA" id="ARBA00013013"/>
    </source>
</evidence>
<evidence type="ECO:0000256" key="9">
    <source>
        <dbReference type="ARBA" id="ARBA00022723"/>
    </source>
</evidence>
<feature type="binding site" evidence="17">
    <location>
        <position position="354"/>
    </location>
    <ligand>
        <name>NADP(+)</name>
        <dbReference type="ChEBI" id="CHEBI:58349"/>
    </ligand>
</feature>
<comment type="subunit">
    <text evidence="3">Homodimer.</text>
</comment>
<dbReference type="InterPro" id="IPR019818">
    <property type="entry name" value="IsoCit/isopropylmalate_DH_CS"/>
</dbReference>
<evidence type="ECO:0000259" key="22">
    <source>
        <dbReference type="SMART" id="SM01329"/>
    </source>
</evidence>
<feature type="site" description="Critical for catalysis" evidence="19">
    <location>
        <position position="232"/>
    </location>
</feature>
<keyword evidence="9 21" id="KW-0479">Metal-binding</keyword>
<feature type="site" description="Critical for catalysis" evidence="19">
    <location>
        <position position="162"/>
    </location>
</feature>
<sequence length="418" mass="45658">MGYQKIQVPASGDKITVNADNTLNVPDNPIIPYIEGDGIGVDISPVMIKVVDAAVEKAYGGKRKIAWMEVFAGEKATQVYDQDTWLPKETLEAVRDYVVSIKGPLTTPVGGGIRSLNVALRQELDLYVCQRPVRWFTGVPSPVKKPGDVDMVIFRENSEDIYAGVEWKAGSPECEKVIKFLTEEMGVKKIRFTENCGIGIKPVSLDGTKRLVRKALQYAVDNDRSSVTIVHKGNIMKFTEGAFKEWGYEVARDEFGAELLDGGPWMQFKNPNTGKNIVVKDAIADAMLQQILLRPAEYDVIATLNLNGDYLSDALAAEVGGIGIAPGANLSDTVAMFEATHGTAPKYAGQDKVNPGSLILSAEMMLRHMGWIEAADLIIKATEGAIAAKTVTYDFERLMEGAQLMSCSQFGDAMIKHM</sequence>
<evidence type="ECO:0000256" key="19">
    <source>
        <dbReference type="PIRSR" id="PIRSR604439-4"/>
    </source>
</evidence>
<feature type="binding site" evidence="17">
    <location>
        <position position="397"/>
    </location>
    <ligand>
        <name>NADP(+)</name>
        <dbReference type="ChEBI" id="CHEBI:58349"/>
    </ligand>
</feature>
<feature type="binding site" evidence="16">
    <location>
        <position position="155"/>
    </location>
    <ligand>
        <name>D-threo-isocitrate</name>
        <dbReference type="ChEBI" id="CHEBI:15562"/>
    </ligand>
</feature>
<dbReference type="GO" id="GO:0000287">
    <property type="term" value="F:magnesium ion binding"/>
    <property type="evidence" value="ECO:0007669"/>
    <property type="project" value="InterPro"/>
</dbReference>
<evidence type="ECO:0000256" key="3">
    <source>
        <dbReference type="ARBA" id="ARBA00011738"/>
    </source>
</evidence>
<dbReference type="EMBL" id="POUK01000003">
    <property type="protein sequence ID" value="PNF76910.1"/>
    <property type="molecule type" value="Genomic_DNA"/>
</dbReference>
<dbReference type="RefSeq" id="WP_043299078.1">
    <property type="nucleotide sequence ID" value="NZ_CP065721.1"/>
</dbReference>
<keyword evidence="8" id="KW-0597">Phosphoprotein</keyword>
<proteinExistence type="inferred from homology"/>
<feature type="binding site" evidence="16">
    <location>
        <position position="115"/>
    </location>
    <ligand>
        <name>D-threo-isocitrate</name>
        <dbReference type="ChEBI" id="CHEBI:15562"/>
    </ligand>
</feature>
<dbReference type="SMART" id="SM01329">
    <property type="entry name" value="Iso_dh"/>
    <property type="match status" value="1"/>
</dbReference>
<protein>
    <recommendedName>
        <fullName evidence="5 21">Isocitrate dehydrogenase [NADP]</fullName>
        <ecNumber evidence="4 21">1.1.1.42</ecNumber>
    </recommendedName>
</protein>
<keyword evidence="24" id="KW-1185">Reference proteome</keyword>
<evidence type="ECO:0000256" key="16">
    <source>
        <dbReference type="PIRSR" id="PIRSR604439-1"/>
    </source>
</evidence>
<evidence type="ECO:0000256" key="15">
    <source>
        <dbReference type="ARBA" id="ARBA00046127"/>
    </source>
</evidence>
<keyword evidence="11 17" id="KW-0521">NADP</keyword>
<dbReference type="SUPFAM" id="SSF53659">
    <property type="entry name" value="Isocitrate/Isopropylmalate dehydrogenase-like"/>
    <property type="match status" value="1"/>
</dbReference>
<evidence type="ECO:0000256" key="18">
    <source>
        <dbReference type="PIRSR" id="PIRSR604439-3"/>
    </source>
</evidence>
<feature type="binding site" evidence="17">
    <location>
        <begin position="341"/>
        <end position="347"/>
    </location>
    <ligand>
        <name>NADP(+)</name>
        <dbReference type="ChEBI" id="CHEBI:58349"/>
    </ligand>
</feature>
<feature type="domain" description="Isopropylmalate dehydrogenase-like" evidence="22">
    <location>
        <begin position="30"/>
        <end position="414"/>
    </location>
</feature>
<evidence type="ECO:0000256" key="5">
    <source>
        <dbReference type="ARBA" id="ARBA00019562"/>
    </source>
</evidence>
<evidence type="ECO:0000256" key="7">
    <source>
        <dbReference type="ARBA" id="ARBA00022532"/>
    </source>
</evidence>
<dbReference type="InterPro" id="IPR024084">
    <property type="entry name" value="IsoPropMal-DH-like_dom"/>
</dbReference>
<comment type="cofactor">
    <cofactor evidence="1">
        <name>Mn(2+)</name>
        <dbReference type="ChEBI" id="CHEBI:29035"/>
    </cofactor>
</comment>